<organism evidence="3">
    <name type="scientific">Alexandrium andersonii</name>
    <dbReference type="NCBI Taxonomy" id="327968"/>
    <lineage>
        <taxon>Eukaryota</taxon>
        <taxon>Sar</taxon>
        <taxon>Alveolata</taxon>
        <taxon>Dinophyceae</taxon>
        <taxon>Gonyaulacales</taxon>
        <taxon>Pyrocystaceae</taxon>
        <taxon>Alexandrium</taxon>
    </lineage>
</organism>
<dbReference type="EMBL" id="HBGQ01095048">
    <property type="protein sequence ID" value="CAD9532921.1"/>
    <property type="molecule type" value="Transcribed_RNA"/>
</dbReference>
<sequence>MKQLEDQLASGDAKLSQLSGDADAMRSRLAAFEALGDIETLRKWKEDAAELVRMRRINDKLQSKVGDLERELSEKEKEREEALERERLMSVKYKELDIFKLDVIARELKGIDNDLQGVGSEAKSLIVKAERLRNYDEQQAISNASDKLLDACKELRAHLRDVIHKCLSETQKMHIGVAIDDHLAAGDLKDGGAMVVAAYDDIERPDHGSSRAAKLRQADEARRDRHR</sequence>
<name>A0A7S2NCD8_9DINO</name>
<evidence type="ECO:0000256" key="2">
    <source>
        <dbReference type="SAM" id="MobiDB-lite"/>
    </source>
</evidence>
<evidence type="ECO:0000256" key="1">
    <source>
        <dbReference type="SAM" id="Coils"/>
    </source>
</evidence>
<protein>
    <submittedName>
        <fullName evidence="3">Uncharacterized protein</fullName>
    </submittedName>
</protein>
<accession>A0A7S2NCD8</accession>
<feature type="compositionally biased region" description="Basic and acidic residues" evidence="2">
    <location>
        <begin position="216"/>
        <end position="227"/>
    </location>
</feature>
<feature type="coiled-coil region" evidence="1">
    <location>
        <begin position="51"/>
        <end position="85"/>
    </location>
</feature>
<gene>
    <name evidence="3" type="ORF">AAND1436_LOCUS45376</name>
</gene>
<dbReference type="AlphaFoldDB" id="A0A7S2NCD8"/>
<reference evidence="3" key="1">
    <citation type="submission" date="2021-01" db="EMBL/GenBank/DDBJ databases">
        <authorList>
            <person name="Corre E."/>
            <person name="Pelletier E."/>
            <person name="Niang G."/>
            <person name="Scheremetjew M."/>
            <person name="Finn R."/>
            <person name="Kale V."/>
            <person name="Holt S."/>
            <person name="Cochrane G."/>
            <person name="Meng A."/>
            <person name="Brown T."/>
            <person name="Cohen L."/>
        </authorList>
    </citation>
    <scope>NUCLEOTIDE SEQUENCE</scope>
    <source>
        <strain evidence="3">CCMP2222</strain>
    </source>
</reference>
<keyword evidence="1" id="KW-0175">Coiled coil</keyword>
<feature type="region of interest" description="Disordered" evidence="2">
    <location>
        <begin position="204"/>
        <end position="227"/>
    </location>
</feature>
<proteinExistence type="predicted"/>
<evidence type="ECO:0000313" key="3">
    <source>
        <dbReference type="EMBL" id="CAD9532921.1"/>
    </source>
</evidence>